<comment type="caution">
    <text evidence="1">The sequence shown here is derived from an EMBL/GenBank/DDBJ whole genome shotgun (WGS) entry which is preliminary data.</text>
</comment>
<dbReference type="EMBL" id="JAADJG010000142">
    <property type="protein sequence ID" value="KAF4453765.1"/>
    <property type="molecule type" value="Genomic_DNA"/>
</dbReference>
<accession>A0A8H4NZR6</accession>
<proteinExistence type="predicted"/>
<evidence type="ECO:0000313" key="1">
    <source>
        <dbReference type="EMBL" id="KAF4453765.1"/>
    </source>
</evidence>
<reference evidence="1" key="1">
    <citation type="submission" date="2020-01" db="EMBL/GenBank/DDBJ databases">
        <title>Identification and distribution of gene clusters putatively required for synthesis of sphingolipid metabolism inhibitors in phylogenetically diverse species of the filamentous fungus Fusarium.</title>
        <authorList>
            <person name="Kim H.-S."/>
            <person name="Busman M."/>
            <person name="Brown D.W."/>
            <person name="Divon H."/>
            <person name="Uhlig S."/>
            <person name="Proctor R.H."/>
        </authorList>
    </citation>
    <scope>NUCLEOTIDE SEQUENCE</scope>
    <source>
        <strain evidence="1">NRRL 53441</strain>
    </source>
</reference>
<sequence>MTEDDPERKAQAHIQMAIMHQVGYGVTLGSAEALSHLEAASMNNKVALAIFNQVYAALKPGQQETDTSKAHIMYRNFDVFYDGVAWREASGKEADDFINLGPISMESFNLIPSDKDRRGEFMGPDNEARYSVISGQDGPSSLWTLRNIICKALEARMNSKSRYKENVWNMIVYYGEWLQDESVVMLTSAAGQSQANKDNAWLTVFRNAQGQFMPAMTPSGEASFWRIKKAKTGDGPEISEGNTIKLKWRFKDQASGFRDFYEDSFGRRTFNRPDNVKEDELHLKLPFSGFQKTKDKNLAAGESAGLAMVTSEINHDLSFV</sequence>
<keyword evidence="2" id="KW-1185">Reference proteome</keyword>
<name>A0A8H4NZR6_9HYPO</name>
<dbReference type="Proteomes" id="UP000605986">
    <property type="component" value="Unassembled WGS sequence"/>
</dbReference>
<dbReference type="AlphaFoldDB" id="A0A8H4NZR6"/>
<protein>
    <submittedName>
        <fullName evidence="1">Uncharacterized protein</fullName>
    </submittedName>
</protein>
<dbReference type="OrthoDB" id="2562973at2759"/>
<evidence type="ECO:0000313" key="2">
    <source>
        <dbReference type="Proteomes" id="UP000605986"/>
    </source>
</evidence>
<organism evidence="1 2">
    <name type="scientific">Fusarium austroafricanum</name>
    <dbReference type="NCBI Taxonomy" id="2364996"/>
    <lineage>
        <taxon>Eukaryota</taxon>
        <taxon>Fungi</taxon>
        <taxon>Dikarya</taxon>
        <taxon>Ascomycota</taxon>
        <taxon>Pezizomycotina</taxon>
        <taxon>Sordariomycetes</taxon>
        <taxon>Hypocreomycetidae</taxon>
        <taxon>Hypocreales</taxon>
        <taxon>Nectriaceae</taxon>
        <taxon>Fusarium</taxon>
        <taxon>Fusarium concolor species complex</taxon>
    </lineage>
</organism>
<gene>
    <name evidence="1" type="ORF">F53441_3591</name>
</gene>